<gene>
    <name evidence="2" type="ORF">SAMN04488079_10279</name>
</gene>
<evidence type="ECO:0000313" key="2">
    <source>
        <dbReference type="EMBL" id="SFJ85668.1"/>
    </source>
</evidence>
<dbReference type="EMBL" id="FOSH01000002">
    <property type="protein sequence ID" value="SFJ85668.1"/>
    <property type="molecule type" value="Genomic_DNA"/>
</dbReference>
<dbReference type="RefSeq" id="WP_007145726.1">
    <property type="nucleotide sequence ID" value="NZ_FOSH01000002.1"/>
</dbReference>
<organism evidence="2 3">
    <name type="scientific">Methylophaga sulfidovorans</name>
    <dbReference type="NCBI Taxonomy" id="45496"/>
    <lineage>
        <taxon>Bacteria</taxon>
        <taxon>Pseudomonadati</taxon>
        <taxon>Pseudomonadota</taxon>
        <taxon>Gammaproteobacteria</taxon>
        <taxon>Thiotrichales</taxon>
        <taxon>Piscirickettsiaceae</taxon>
        <taxon>Methylophaga</taxon>
    </lineage>
</organism>
<feature type="transmembrane region" description="Helical" evidence="1">
    <location>
        <begin position="6"/>
        <end position="27"/>
    </location>
</feature>
<protein>
    <submittedName>
        <fullName evidence="2">Cytochrome c oxidase cbb3-type subunit 4</fullName>
    </submittedName>
</protein>
<proteinExistence type="predicted"/>
<reference evidence="3" key="1">
    <citation type="submission" date="2016-10" db="EMBL/GenBank/DDBJ databases">
        <authorList>
            <person name="Varghese N."/>
            <person name="Submissions S."/>
        </authorList>
    </citation>
    <scope>NUCLEOTIDE SEQUENCE [LARGE SCALE GENOMIC DNA]</scope>
    <source>
        <strain evidence="3">DSM 11578</strain>
    </source>
</reference>
<dbReference type="AlphaFoldDB" id="A0A1I3UQQ4"/>
<sequence length="52" mass="6152">MTATDWFGLVFTVVIFVLMVVLYFWVLNPKNKDKIESHRTMLQDDDDTNSEK</sequence>
<keyword evidence="3" id="KW-1185">Reference proteome</keyword>
<evidence type="ECO:0000313" key="3">
    <source>
        <dbReference type="Proteomes" id="UP000198924"/>
    </source>
</evidence>
<keyword evidence="1" id="KW-0472">Membrane</keyword>
<evidence type="ECO:0000256" key="1">
    <source>
        <dbReference type="SAM" id="Phobius"/>
    </source>
</evidence>
<name>A0A1I3UQQ4_9GAMM</name>
<dbReference type="Proteomes" id="UP000198924">
    <property type="component" value="Unassembled WGS sequence"/>
</dbReference>
<accession>A0A1I3UQQ4</accession>
<keyword evidence="1" id="KW-0812">Transmembrane</keyword>
<dbReference type="STRING" id="45496.SAMN04488079_10279"/>
<keyword evidence="1" id="KW-1133">Transmembrane helix</keyword>